<organism evidence="2 3">
    <name type="scientific">Allobacillus saliphilus</name>
    <dbReference type="NCBI Taxonomy" id="2912308"/>
    <lineage>
        <taxon>Bacteria</taxon>
        <taxon>Bacillati</taxon>
        <taxon>Bacillota</taxon>
        <taxon>Bacilli</taxon>
        <taxon>Bacillales</taxon>
        <taxon>Bacillaceae</taxon>
        <taxon>Allobacillus</taxon>
    </lineage>
</organism>
<keyword evidence="1" id="KW-0812">Transmembrane</keyword>
<evidence type="ECO:0000313" key="2">
    <source>
        <dbReference type="EMBL" id="MBR7552616.1"/>
    </source>
</evidence>
<feature type="transmembrane region" description="Helical" evidence="1">
    <location>
        <begin position="12"/>
        <end position="29"/>
    </location>
</feature>
<comment type="caution">
    <text evidence="2">The sequence shown here is derived from an EMBL/GenBank/DDBJ whole genome shotgun (WGS) entry which is preliminary data.</text>
</comment>
<dbReference type="AlphaFoldDB" id="A0A941CU55"/>
<proteinExistence type="predicted"/>
<reference evidence="2 3" key="1">
    <citation type="submission" date="2021-04" db="EMBL/GenBank/DDBJ databases">
        <title>Allobacillus sp. nov. SKP8-2 isolated from shrimp paste.</title>
        <authorList>
            <person name="Tanasupawat S."/>
            <person name="Yiamsombat S."/>
            <person name="Kanchanasin P."/>
            <person name="Kuncharoen N."/>
        </authorList>
    </citation>
    <scope>NUCLEOTIDE SEQUENCE [LARGE SCALE GENOMIC DNA]</scope>
    <source>
        <strain evidence="2 3">SKP8-2</strain>
    </source>
</reference>
<evidence type="ECO:0000313" key="3">
    <source>
        <dbReference type="Proteomes" id="UP000675431"/>
    </source>
</evidence>
<keyword evidence="1" id="KW-1133">Transmembrane helix</keyword>
<gene>
    <name evidence="2" type="ORF">KC820_00475</name>
</gene>
<accession>A0A941CU55</accession>
<dbReference type="EMBL" id="JAGSIE010000003">
    <property type="protein sequence ID" value="MBR7552616.1"/>
    <property type="molecule type" value="Genomic_DNA"/>
</dbReference>
<keyword evidence="3" id="KW-1185">Reference proteome</keyword>
<evidence type="ECO:0000256" key="1">
    <source>
        <dbReference type="SAM" id="Phobius"/>
    </source>
</evidence>
<name>A0A941CU55_9BACI</name>
<sequence length="91" mass="10573">MRTNVYKTIKYLYGFLLISLLLISDELISDSEDENLIYPISILLFTAFLSALYEIYKSKVTNKPKNTLVDYFLMSAVLIFFICGVYIVFFS</sequence>
<feature type="transmembrane region" description="Helical" evidence="1">
    <location>
        <begin position="35"/>
        <end position="56"/>
    </location>
</feature>
<protein>
    <submittedName>
        <fullName evidence="2">Uncharacterized protein</fullName>
    </submittedName>
</protein>
<feature type="transmembrane region" description="Helical" evidence="1">
    <location>
        <begin position="68"/>
        <end position="89"/>
    </location>
</feature>
<dbReference type="RefSeq" id="WP_212367107.1">
    <property type="nucleotide sequence ID" value="NZ_JAGSIE010000003.1"/>
</dbReference>
<dbReference type="Proteomes" id="UP000675431">
    <property type="component" value="Unassembled WGS sequence"/>
</dbReference>
<keyword evidence="1" id="KW-0472">Membrane</keyword>